<dbReference type="EMBL" id="SSTD01008130">
    <property type="protein sequence ID" value="TYK17616.1"/>
    <property type="molecule type" value="Genomic_DNA"/>
</dbReference>
<organism evidence="1 2">
    <name type="scientific">Cucumis melo var. makuwa</name>
    <name type="common">Oriental melon</name>
    <dbReference type="NCBI Taxonomy" id="1194695"/>
    <lineage>
        <taxon>Eukaryota</taxon>
        <taxon>Viridiplantae</taxon>
        <taxon>Streptophyta</taxon>
        <taxon>Embryophyta</taxon>
        <taxon>Tracheophyta</taxon>
        <taxon>Spermatophyta</taxon>
        <taxon>Magnoliopsida</taxon>
        <taxon>eudicotyledons</taxon>
        <taxon>Gunneridae</taxon>
        <taxon>Pentapetalae</taxon>
        <taxon>rosids</taxon>
        <taxon>fabids</taxon>
        <taxon>Cucurbitales</taxon>
        <taxon>Cucurbitaceae</taxon>
        <taxon>Benincaseae</taxon>
        <taxon>Cucumis</taxon>
    </lineage>
</organism>
<comment type="caution">
    <text evidence="1">The sequence shown here is derived from an EMBL/GenBank/DDBJ whole genome shotgun (WGS) entry which is preliminary data.</text>
</comment>
<gene>
    <name evidence="1" type="ORF">E5676_scaffold434G004860</name>
</gene>
<name>A0A5D3D3F7_CUCMM</name>
<evidence type="ECO:0000313" key="1">
    <source>
        <dbReference type="EMBL" id="TYK17616.1"/>
    </source>
</evidence>
<dbReference type="AlphaFoldDB" id="A0A5D3D3F7"/>
<proteinExistence type="predicted"/>
<protein>
    <submittedName>
        <fullName evidence="1">Uncharacterized protein</fullName>
    </submittedName>
</protein>
<reference evidence="1 2" key="1">
    <citation type="submission" date="2019-08" db="EMBL/GenBank/DDBJ databases">
        <title>Draft genome sequences of two oriental melons (Cucumis melo L. var makuwa).</title>
        <authorList>
            <person name="Kwon S.-Y."/>
        </authorList>
    </citation>
    <scope>NUCLEOTIDE SEQUENCE [LARGE SCALE GENOMIC DNA]</scope>
    <source>
        <strain evidence="2">cv. Chang Bougi</strain>
        <tissue evidence="1">Leaf</tissue>
    </source>
</reference>
<dbReference type="Proteomes" id="UP000321947">
    <property type="component" value="Unassembled WGS sequence"/>
</dbReference>
<accession>A0A5D3D3F7</accession>
<evidence type="ECO:0000313" key="2">
    <source>
        <dbReference type="Proteomes" id="UP000321947"/>
    </source>
</evidence>
<sequence length="113" mass="12161">MLLKGSDQSLGLSATIHCLFKHSLSNSKPLRAPSKIPYPKLAFGGDVETRTKNLGAPVYSWKVDFGVTGFGALVGYLNYVSMAFMLGYFSPLCAEAMTVVEGYVSKSPFRSAA</sequence>